<protein>
    <recommendedName>
        <fullName evidence="1">dTDP-4-dehydro-6-deoxy-alpha-D-glucopyranose 2,3-dehydratase domain-containing protein</fullName>
    </recommendedName>
</protein>
<dbReference type="AlphaFoldDB" id="A0AAJ0U8R9"/>
<dbReference type="InterPro" id="IPR038153">
    <property type="entry name" value="EvaA-like_sf"/>
</dbReference>
<accession>A0AAJ0U8R9</accession>
<keyword evidence="3" id="KW-1185">Reference proteome</keyword>
<evidence type="ECO:0000313" key="3">
    <source>
        <dbReference type="Proteomes" id="UP001296776"/>
    </source>
</evidence>
<reference evidence="2" key="2">
    <citation type="journal article" date="2020" name="Microorganisms">
        <title>Osmotic Adaptation and Compatible Solute Biosynthesis of Phototrophic Bacteria as Revealed from Genome Analyses.</title>
        <authorList>
            <person name="Imhoff J.F."/>
            <person name="Rahn T."/>
            <person name="Kunzel S."/>
            <person name="Keller A."/>
            <person name="Neulinger S.C."/>
        </authorList>
    </citation>
    <scope>NUCLEOTIDE SEQUENCE</scope>
    <source>
        <strain evidence="2">DSM 11080</strain>
    </source>
</reference>
<evidence type="ECO:0000313" key="2">
    <source>
        <dbReference type="EMBL" id="MBK1707278.1"/>
    </source>
</evidence>
<dbReference type="GO" id="GO:0016829">
    <property type="term" value="F:lyase activity"/>
    <property type="evidence" value="ECO:0007669"/>
    <property type="project" value="InterPro"/>
</dbReference>
<dbReference type="EMBL" id="NRSJ01000076">
    <property type="protein sequence ID" value="MBK1707278.1"/>
    <property type="molecule type" value="Genomic_DNA"/>
</dbReference>
<gene>
    <name evidence="2" type="ORF">CKO40_22785</name>
</gene>
<sequence length="257" mass="29552">MLLHLFDGEPHLLQARVEPGNSGIGQYGPTVQSTPANYLRIHGGKETPYLDYFMSYRLDAKPLLQTHQVDLGVRYFRKSKTLSFIEVPNLLPTIDNMIWVPVCVLLQLVQKNNFFNTDLRSMVGVFDWSAYRGKRPNFSSIQCNELPRSSSQCWFLPGYDFSERFEITAIAQTGTHEIVDDGVRDLTETGVAATLYRVACTNREVRTWHQPLMTTAFRSAVTQYIRETTHGWEFLLSMVFQMGFNTRLYLTSFLKIT</sequence>
<reference evidence="2" key="1">
    <citation type="submission" date="2017-08" db="EMBL/GenBank/DDBJ databases">
        <authorList>
            <person name="Imhoff J.F."/>
            <person name="Rahn T."/>
            <person name="Kuenzel S."/>
            <person name="Neulinger S.C."/>
        </authorList>
    </citation>
    <scope>NUCLEOTIDE SEQUENCE</scope>
    <source>
        <strain evidence="2">DSM 11080</strain>
    </source>
</reference>
<dbReference type="Proteomes" id="UP001296776">
    <property type="component" value="Unassembled WGS sequence"/>
</dbReference>
<feature type="domain" description="dTDP-4-dehydro-6-deoxy-alpha-D-glucopyranose 2,3-dehydratase" evidence="1">
    <location>
        <begin position="2"/>
        <end position="123"/>
    </location>
</feature>
<dbReference type="Pfam" id="PF03559">
    <property type="entry name" value="Hexose_dehydrat"/>
    <property type="match status" value="1"/>
</dbReference>
<organism evidence="2 3">
    <name type="scientific">Halochromatium glycolicum</name>
    <dbReference type="NCBI Taxonomy" id="85075"/>
    <lineage>
        <taxon>Bacteria</taxon>
        <taxon>Pseudomonadati</taxon>
        <taxon>Pseudomonadota</taxon>
        <taxon>Gammaproteobacteria</taxon>
        <taxon>Chromatiales</taxon>
        <taxon>Chromatiaceae</taxon>
        <taxon>Halochromatium</taxon>
    </lineage>
</organism>
<evidence type="ECO:0000259" key="1">
    <source>
        <dbReference type="Pfam" id="PF03559"/>
    </source>
</evidence>
<comment type="caution">
    <text evidence="2">The sequence shown here is derived from an EMBL/GenBank/DDBJ whole genome shotgun (WGS) entry which is preliminary data.</text>
</comment>
<name>A0AAJ0U8R9_9GAMM</name>
<proteinExistence type="predicted"/>
<dbReference type="InterPro" id="IPR005212">
    <property type="entry name" value="EvaA-like"/>
</dbReference>
<dbReference type="Gene3D" id="3.90.79.40">
    <property type="entry name" value="EvaA sugar 2,3-dehydratase subunit"/>
    <property type="match status" value="1"/>
</dbReference>